<dbReference type="EMBL" id="VSSQ01104961">
    <property type="protein sequence ID" value="MPN45231.1"/>
    <property type="molecule type" value="Genomic_DNA"/>
</dbReference>
<protein>
    <submittedName>
        <fullName evidence="2">Uncharacterized protein</fullName>
    </submittedName>
</protein>
<evidence type="ECO:0000256" key="1">
    <source>
        <dbReference type="SAM" id="MobiDB-lite"/>
    </source>
</evidence>
<dbReference type="AlphaFoldDB" id="A0A645I1Q8"/>
<gene>
    <name evidence="2" type="ORF">SDC9_192798</name>
</gene>
<accession>A0A645I1Q8</accession>
<name>A0A645I1Q8_9ZZZZ</name>
<reference evidence="2" key="1">
    <citation type="submission" date="2019-08" db="EMBL/GenBank/DDBJ databases">
        <authorList>
            <person name="Kucharzyk K."/>
            <person name="Murdoch R.W."/>
            <person name="Higgins S."/>
            <person name="Loffler F."/>
        </authorList>
    </citation>
    <scope>NUCLEOTIDE SEQUENCE</scope>
</reference>
<organism evidence="2">
    <name type="scientific">bioreactor metagenome</name>
    <dbReference type="NCBI Taxonomy" id="1076179"/>
    <lineage>
        <taxon>unclassified sequences</taxon>
        <taxon>metagenomes</taxon>
        <taxon>ecological metagenomes</taxon>
    </lineage>
</organism>
<proteinExistence type="predicted"/>
<feature type="compositionally biased region" description="Basic and acidic residues" evidence="1">
    <location>
        <begin position="11"/>
        <end position="37"/>
    </location>
</feature>
<sequence>MPTKPSAVENISKEPKTREVEKEWNREKAPARSEKTSKATGDIATRGFMHGKGDSLKEIATAERRNEWRHREPFQKCTID</sequence>
<comment type="caution">
    <text evidence="2">The sequence shown here is derived from an EMBL/GenBank/DDBJ whole genome shotgun (WGS) entry which is preliminary data.</text>
</comment>
<feature type="region of interest" description="Disordered" evidence="1">
    <location>
        <begin position="1"/>
        <end position="54"/>
    </location>
</feature>
<evidence type="ECO:0000313" key="2">
    <source>
        <dbReference type="EMBL" id="MPN45231.1"/>
    </source>
</evidence>